<dbReference type="STRING" id="1748243.Tel_10655"/>
<dbReference type="SUPFAM" id="SSF56300">
    <property type="entry name" value="Metallo-dependent phosphatases"/>
    <property type="match status" value="1"/>
</dbReference>
<evidence type="ECO:0000313" key="6">
    <source>
        <dbReference type="EMBL" id="ALP53560.1"/>
    </source>
</evidence>
<protein>
    <recommendedName>
        <fullName evidence="5">Calcineurin-like phosphoesterase domain-containing protein</fullName>
    </recommendedName>
</protein>
<feature type="domain" description="Calcineurin-like phosphoesterase" evidence="5">
    <location>
        <begin position="11"/>
        <end position="196"/>
    </location>
</feature>
<dbReference type="PANTHER" id="PTHR42988">
    <property type="entry name" value="PHOSPHOHYDROLASE"/>
    <property type="match status" value="1"/>
</dbReference>
<keyword evidence="7" id="KW-1185">Reference proteome</keyword>
<keyword evidence="1" id="KW-0479">Metal-binding</keyword>
<evidence type="ECO:0000256" key="3">
    <source>
        <dbReference type="ARBA" id="ARBA00023004"/>
    </source>
</evidence>
<dbReference type="PANTHER" id="PTHR42988:SF2">
    <property type="entry name" value="CYCLIC NUCLEOTIDE PHOSPHODIESTERASE CBUA0032-RELATED"/>
    <property type="match status" value="1"/>
</dbReference>
<sequence length="267" mass="29876">MSNQDKAIELVQLTDPHLYADQSVGLYGVNSFQSFEAVVNKALEQTMDVAVISGDLVHDESEQGYQHLRQVLERLKVPTHLIPGNHDDAGFMQSEFGQGVISCDKQIRMGQWQLLLLNSQLPGQVGGHLDDKELRWLERALTKSDAPYSMIFLHHNPVPVGCKWLDPLGLGNPEKLFEVIAAHPQVKAVVWGHVHQEFDEERAGVRLLSTPSTCIQFKPGVEEFELDYLPPGYRWFRLHPDGQLETGVRRLARVPEGLDPGAAGYGI</sequence>
<dbReference type="CDD" id="cd07402">
    <property type="entry name" value="MPP_GpdQ"/>
    <property type="match status" value="1"/>
</dbReference>
<name>A0A0S2TEJ0_9GAMM</name>
<dbReference type="GO" id="GO:0046872">
    <property type="term" value="F:metal ion binding"/>
    <property type="evidence" value="ECO:0007669"/>
    <property type="project" value="UniProtKB-KW"/>
</dbReference>
<reference evidence="6" key="1">
    <citation type="submission" date="2015-10" db="EMBL/GenBank/DDBJ databases">
        <title>Description of Candidatus Tenderia electrophaga gen. nov, sp. nov., an Uncultivated Electroautotroph from a Biocathode Enrichment.</title>
        <authorList>
            <person name="Eddie B.J."/>
            <person name="Malanoski A.P."/>
            <person name="Wang Z."/>
            <person name="Hall R.J."/>
            <person name="Oh S.D."/>
            <person name="Heiner C."/>
            <person name="Lin B."/>
            <person name="Strycharz-Glaven S.M."/>
        </authorList>
    </citation>
    <scope>NUCLEOTIDE SEQUENCE [LARGE SCALE GENOMIC DNA]</scope>
    <source>
        <strain evidence="6">NRL1</strain>
    </source>
</reference>
<proteinExistence type="inferred from homology"/>
<dbReference type="GO" id="GO:0004112">
    <property type="term" value="F:cyclic-nucleotide phosphodiesterase activity"/>
    <property type="evidence" value="ECO:0007669"/>
    <property type="project" value="InterPro"/>
</dbReference>
<evidence type="ECO:0000256" key="2">
    <source>
        <dbReference type="ARBA" id="ARBA00022801"/>
    </source>
</evidence>
<evidence type="ECO:0000259" key="5">
    <source>
        <dbReference type="Pfam" id="PF00149"/>
    </source>
</evidence>
<dbReference type="KEGG" id="tee:Tel_10655"/>
<evidence type="ECO:0000256" key="4">
    <source>
        <dbReference type="ARBA" id="ARBA00025742"/>
    </source>
</evidence>
<dbReference type="AlphaFoldDB" id="A0A0S2TEJ0"/>
<dbReference type="Pfam" id="PF00149">
    <property type="entry name" value="Metallophos"/>
    <property type="match status" value="1"/>
</dbReference>
<keyword evidence="2" id="KW-0378">Hydrolase</keyword>
<dbReference type="InterPro" id="IPR026575">
    <property type="entry name" value="GpdQ/CpdA-like"/>
</dbReference>
<dbReference type="Gene3D" id="3.60.21.10">
    <property type="match status" value="1"/>
</dbReference>
<dbReference type="InterPro" id="IPR004843">
    <property type="entry name" value="Calcineurin-like_PHP"/>
</dbReference>
<accession>A0A0S2TEJ0</accession>
<organism evidence="6 7">
    <name type="scientific">Candidatus Tenderia electrophaga</name>
    <dbReference type="NCBI Taxonomy" id="1748243"/>
    <lineage>
        <taxon>Bacteria</taxon>
        <taxon>Pseudomonadati</taxon>
        <taxon>Pseudomonadota</taxon>
        <taxon>Gammaproteobacteria</taxon>
        <taxon>Candidatus Tenderiales</taxon>
        <taxon>Candidatus Tenderiaceae</taxon>
        <taxon>Candidatus Tenderia</taxon>
    </lineage>
</organism>
<dbReference type="NCBIfam" id="NF008359">
    <property type="entry name" value="PRK11148.1"/>
    <property type="match status" value="1"/>
</dbReference>
<evidence type="ECO:0000313" key="7">
    <source>
        <dbReference type="Proteomes" id="UP000055136"/>
    </source>
</evidence>
<dbReference type="EMBL" id="CP013099">
    <property type="protein sequence ID" value="ALP53560.1"/>
    <property type="molecule type" value="Genomic_DNA"/>
</dbReference>
<dbReference type="InterPro" id="IPR050884">
    <property type="entry name" value="CNP_phosphodiesterase-III"/>
</dbReference>
<gene>
    <name evidence="6" type="ORF">Tel_10655</name>
</gene>
<comment type="similarity">
    <text evidence="4">Belongs to the cyclic nucleotide phosphodiesterase class-III family.</text>
</comment>
<keyword evidence="3" id="KW-0408">Iron</keyword>
<evidence type="ECO:0000256" key="1">
    <source>
        <dbReference type="ARBA" id="ARBA00022723"/>
    </source>
</evidence>
<dbReference type="InterPro" id="IPR029052">
    <property type="entry name" value="Metallo-depent_PP-like"/>
</dbReference>
<dbReference type="Proteomes" id="UP000055136">
    <property type="component" value="Chromosome"/>
</dbReference>